<feature type="domain" description="ZP" evidence="1">
    <location>
        <begin position="1"/>
        <end position="44"/>
    </location>
</feature>
<accession>A0A0M3JD29</accession>
<organism evidence="4">
    <name type="scientific">Anisakis simplex</name>
    <name type="common">Herring worm</name>
    <dbReference type="NCBI Taxonomy" id="6269"/>
    <lineage>
        <taxon>Eukaryota</taxon>
        <taxon>Metazoa</taxon>
        <taxon>Ecdysozoa</taxon>
        <taxon>Nematoda</taxon>
        <taxon>Chromadorea</taxon>
        <taxon>Rhabditida</taxon>
        <taxon>Spirurina</taxon>
        <taxon>Ascaridomorpha</taxon>
        <taxon>Ascaridoidea</taxon>
        <taxon>Anisakidae</taxon>
        <taxon>Anisakis</taxon>
        <taxon>Anisakis simplex complex</taxon>
    </lineage>
</organism>
<reference evidence="4" key="1">
    <citation type="submission" date="2017-02" db="UniProtKB">
        <authorList>
            <consortium name="WormBaseParasite"/>
        </authorList>
    </citation>
    <scope>IDENTIFICATION</scope>
</reference>
<keyword evidence="3" id="KW-1185">Reference proteome</keyword>
<dbReference type="InterPro" id="IPR057475">
    <property type="entry name" value="CUT_C"/>
</dbReference>
<evidence type="ECO:0000313" key="3">
    <source>
        <dbReference type="Proteomes" id="UP000267096"/>
    </source>
</evidence>
<reference evidence="2 3" key="2">
    <citation type="submission" date="2018-11" db="EMBL/GenBank/DDBJ databases">
        <authorList>
            <consortium name="Pathogen Informatics"/>
        </authorList>
    </citation>
    <scope>NUCLEOTIDE SEQUENCE [LARGE SCALE GENOMIC DNA]</scope>
</reference>
<dbReference type="Proteomes" id="UP000267096">
    <property type="component" value="Unassembled WGS sequence"/>
</dbReference>
<evidence type="ECO:0000313" key="2">
    <source>
        <dbReference type="EMBL" id="VDK25311.1"/>
    </source>
</evidence>
<dbReference type="InterPro" id="IPR001507">
    <property type="entry name" value="ZP_dom"/>
</dbReference>
<evidence type="ECO:0000259" key="1">
    <source>
        <dbReference type="PROSITE" id="PS51034"/>
    </source>
</evidence>
<dbReference type="PROSITE" id="PS51034">
    <property type="entry name" value="ZP_2"/>
    <property type="match status" value="1"/>
</dbReference>
<proteinExistence type="predicted"/>
<evidence type="ECO:0000313" key="4">
    <source>
        <dbReference type="WBParaSite" id="ASIM_0000551501-mRNA-1"/>
    </source>
</evidence>
<gene>
    <name evidence="2" type="ORF">ASIM_LOCUS5312</name>
</gene>
<dbReference type="Pfam" id="PF25301">
    <property type="entry name" value="CUT_C"/>
    <property type="match status" value="1"/>
</dbReference>
<dbReference type="EMBL" id="UYRR01010252">
    <property type="protein sequence ID" value="VDK25311.1"/>
    <property type="molecule type" value="Genomic_DNA"/>
</dbReference>
<protein>
    <submittedName>
        <fullName evidence="4">ZP domain-containing protein</fullName>
    </submittedName>
</protein>
<dbReference type="WBParaSite" id="ASIM_0000551501-mRNA-1">
    <property type="protein sequence ID" value="ASIM_0000551501-mRNA-1"/>
    <property type="gene ID" value="ASIM_0000551501"/>
</dbReference>
<sequence>MNAGVLSRAFKFADNSNVFFQCQVALSLKEKYDSGKCPRPQCAAGEYKDASGQNAAYTRKRRSLQYVEQTFDLTAEPIYVNDISGSEYSRTGDFQQNLANIFKMYFHFSMIFNGISYERCSFHFRKYTIIELPILIQRHLLQIPHIFDI</sequence>
<dbReference type="AlphaFoldDB" id="A0A0M3JD29"/>
<name>A0A0M3JD29_ANISI</name>